<feature type="region of interest" description="Disordered" evidence="1">
    <location>
        <begin position="1"/>
        <end position="63"/>
    </location>
</feature>
<name>A0A1I4FMA2_9HYPH</name>
<proteinExistence type="predicted"/>
<dbReference type="EMBL" id="FOSV01000010">
    <property type="protein sequence ID" value="SFL18037.1"/>
    <property type="molecule type" value="Genomic_DNA"/>
</dbReference>
<feature type="compositionally biased region" description="Basic and acidic residues" evidence="1">
    <location>
        <begin position="54"/>
        <end position="63"/>
    </location>
</feature>
<organism evidence="2 3">
    <name type="scientific">Methylorubrum salsuginis</name>
    <dbReference type="NCBI Taxonomy" id="414703"/>
    <lineage>
        <taxon>Bacteria</taxon>
        <taxon>Pseudomonadati</taxon>
        <taxon>Pseudomonadota</taxon>
        <taxon>Alphaproteobacteria</taxon>
        <taxon>Hyphomicrobiales</taxon>
        <taxon>Methylobacteriaceae</taxon>
        <taxon>Methylorubrum</taxon>
    </lineage>
</organism>
<evidence type="ECO:0000313" key="2">
    <source>
        <dbReference type="EMBL" id="SFL18037.1"/>
    </source>
</evidence>
<dbReference type="STRING" id="414703.SAMN04488125_11072"/>
<gene>
    <name evidence="2" type="ORF">SAMN04488125_11072</name>
</gene>
<sequence>MNGGAKGQSLQAGPEAQGQTDAAGGNPTAANASDSAGKRGRQMMNGVKRAHGWRVQEGKRDGG</sequence>
<keyword evidence="3" id="KW-1185">Reference proteome</keyword>
<reference evidence="3" key="1">
    <citation type="submission" date="2016-10" db="EMBL/GenBank/DDBJ databases">
        <authorList>
            <person name="Varghese N."/>
            <person name="Submissions S."/>
        </authorList>
    </citation>
    <scope>NUCLEOTIDE SEQUENCE [LARGE SCALE GENOMIC DNA]</scope>
    <source>
        <strain evidence="3">CGMCC 1.6474</strain>
    </source>
</reference>
<dbReference type="AlphaFoldDB" id="A0A1I4FMA2"/>
<evidence type="ECO:0000256" key="1">
    <source>
        <dbReference type="SAM" id="MobiDB-lite"/>
    </source>
</evidence>
<accession>A0A1I4FMA2</accession>
<protein>
    <submittedName>
        <fullName evidence="2">Uncharacterized protein</fullName>
    </submittedName>
</protein>
<evidence type="ECO:0000313" key="3">
    <source>
        <dbReference type="Proteomes" id="UP000198804"/>
    </source>
</evidence>
<dbReference type="Proteomes" id="UP000198804">
    <property type="component" value="Unassembled WGS sequence"/>
</dbReference>